<keyword evidence="3 6" id="KW-0560">Oxidoreductase</keyword>
<comment type="catalytic activity">
    <reaction evidence="6">
        <text>3-hydroxy-2-methylpropanoate + NAD(+) = 2-methyl-3-oxopropanoate + NADH + H(+)</text>
        <dbReference type="Rhea" id="RHEA:17681"/>
        <dbReference type="ChEBI" id="CHEBI:11805"/>
        <dbReference type="ChEBI" id="CHEBI:15378"/>
        <dbReference type="ChEBI" id="CHEBI:57540"/>
        <dbReference type="ChEBI" id="CHEBI:57700"/>
        <dbReference type="ChEBI" id="CHEBI:57945"/>
        <dbReference type="EC" id="1.1.1.31"/>
    </reaction>
</comment>
<evidence type="ECO:0000259" key="7">
    <source>
        <dbReference type="Pfam" id="PF03446"/>
    </source>
</evidence>
<comment type="pathway">
    <text evidence="6">Amino-acid degradation; L-valine degradation.</text>
</comment>
<evidence type="ECO:0000256" key="3">
    <source>
        <dbReference type="ARBA" id="ARBA00023002"/>
    </source>
</evidence>
<dbReference type="PANTHER" id="PTHR22981">
    <property type="entry name" value="3-HYDROXYISOBUTYRATE DEHYDROGENASE-RELATED"/>
    <property type="match status" value="1"/>
</dbReference>
<dbReference type="NCBIfam" id="TIGR01692">
    <property type="entry name" value="HIBADH"/>
    <property type="match status" value="1"/>
</dbReference>
<sequence>MEIGFIGLGNMGAPMARNLAAAGHKVHGYDVTGIEVEHVTPATTAAEAAATRAVVVTMLPDGEVLRRVAGEIIPFMDDDAVFLDCSTVDVATARAVAEDAVTAGLRAVDAPVSGGIAGAEAGTLTFMAGGTEDGYAAALPLFEIMGGRSVHCGPSGAGQAAKICNNLILGVSMIGVCEAFALAEKLELDPQKVFDVVSTSSGSCWAVNSYCPVPGVGPKSPADNDYQPGFAAELMLKDLRLAQAAAAQVHAETPLGAQAVRLYQAFVEDQGRGRDFSAMLPWLAGRDRTG</sequence>
<keyword evidence="4 6" id="KW-0520">NAD</keyword>
<dbReference type="Pfam" id="PF14833">
    <property type="entry name" value="NAD_binding_11"/>
    <property type="match status" value="1"/>
</dbReference>
<gene>
    <name evidence="9" type="primary">mmsB</name>
    <name evidence="9" type="ORF">GE300_10215</name>
</gene>
<name>A0A6L5Z0A7_9RHOB</name>
<dbReference type="InterPro" id="IPR011548">
    <property type="entry name" value="HIBADH"/>
</dbReference>
<dbReference type="PIRSF" id="PIRSF000103">
    <property type="entry name" value="HIBADH"/>
    <property type="match status" value="1"/>
</dbReference>
<dbReference type="EC" id="1.1.1.31" evidence="6"/>
<evidence type="ECO:0000256" key="5">
    <source>
        <dbReference type="PIRSR" id="PIRSR000103-1"/>
    </source>
</evidence>
<organism evidence="9 10">
    <name type="scientific">Halovulum marinum</name>
    <dbReference type="NCBI Taxonomy" id="2662447"/>
    <lineage>
        <taxon>Bacteria</taxon>
        <taxon>Pseudomonadati</taxon>
        <taxon>Pseudomonadota</taxon>
        <taxon>Alphaproteobacteria</taxon>
        <taxon>Rhodobacterales</taxon>
        <taxon>Paracoccaceae</taxon>
        <taxon>Halovulum</taxon>
    </lineage>
</organism>
<dbReference type="InterPro" id="IPR015815">
    <property type="entry name" value="HIBADH-related"/>
</dbReference>
<dbReference type="Proteomes" id="UP000474957">
    <property type="component" value="Unassembled WGS sequence"/>
</dbReference>
<evidence type="ECO:0000313" key="10">
    <source>
        <dbReference type="Proteomes" id="UP000474957"/>
    </source>
</evidence>
<evidence type="ECO:0000313" key="9">
    <source>
        <dbReference type="EMBL" id="MSU89983.1"/>
    </source>
</evidence>
<dbReference type="Gene3D" id="3.40.50.720">
    <property type="entry name" value="NAD(P)-binding Rossmann-like Domain"/>
    <property type="match status" value="1"/>
</dbReference>
<evidence type="ECO:0000256" key="4">
    <source>
        <dbReference type="ARBA" id="ARBA00023027"/>
    </source>
</evidence>
<feature type="active site" evidence="5">
    <location>
        <position position="162"/>
    </location>
</feature>
<dbReference type="GO" id="GO:0051287">
    <property type="term" value="F:NAD binding"/>
    <property type="evidence" value="ECO:0007669"/>
    <property type="project" value="InterPro"/>
</dbReference>
<dbReference type="GO" id="GO:0050661">
    <property type="term" value="F:NADP binding"/>
    <property type="evidence" value="ECO:0007669"/>
    <property type="project" value="InterPro"/>
</dbReference>
<dbReference type="Pfam" id="PF03446">
    <property type="entry name" value="NAD_binding_2"/>
    <property type="match status" value="1"/>
</dbReference>
<dbReference type="InterPro" id="IPR029154">
    <property type="entry name" value="HIBADH-like_NADP-bd"/>
</dbReference>
<dbReference type="InterPro" id="IPR006115">
    <property type="entry name" value="6PGDH_NADP-bd"/>
</dbReference>
<keyword evidence="2 6" id="KW-0101">Branched-chain amino acid catabolism</keyword>
<dbReference type="InterPro" id="IPR002204">
    <property type="entry name" value="3-OH-isobutyrate_DH-rel_CS"/>
</dbReference>
<dbReference type="UniPathway" id="UPA00362"/>
<dbReference type="FunFam" id="1.10.1040.10:FF:000006">
    <property type="entry name" value="3-hydroxyisobutyrate dehydrogenase"/>
    <property type="match status" value="1"/>
</dbReference>
<dbReference type="PANTHER" id="PTHR22981:SF7">
    <property type="entry name" value="3-HYDROXYISOBUTYRATE DEHYDROGENASE, MITOCHONDRIAL"/>
    <property type="match status" value="1"/>
</dbReference>
<evidence type="ECO:0000259" key="8">
    <source>
        <dbReference type="Pfam" id="PF14833"/>
    </source>
</evidence>
<dbReference type="PROSITE" id="PS00895">
    <property type="entry name" value="3_HYDROXYISOBUT_DH"/>
    <property type="match status" value="1"/>
</dbReference>
<dbReference type="Gene3D" id="1.10.1040.10">
    <property type="entry name" value="N-(1-d-carboxylethyl)-l-norvaline Dehydrogenase, domain 2"/>
    <property type="match status" value="1"/>
</dbReference>
<dbReference type="InterPro" id="IPR013328">
    <property type="entry name" value="6PGD_dom2"/>
</dbReference>
<evidence type="ECO:0000256" key="6">
    <source>
        <dbReference type="RuleBase" id="RU910714"/>
    </source>
</evidence>
<proteinExistence type="inferred from homology"/>
<dbReference type="EMBL" id="WIND01000006">
    <property type="protein sequence ID" value="MSU89983.1"/>
    <property type="molecule type" value="Genomic_DNA"/>
</dbReference>
<dbReference type="GO" id="GO:0008442">
    <property type="term" value="F:3-hydroxyisobutyrate dehydrogenase activity"/>
    <property type="evidence" value="ECO:0007669"/>
    <property type="project" value="UniProtKB-EC"/>
</dbReference>
<evidence type="ECO:0000256" key="2">
    <source>
        <dbReference type="ARBA" id="ARBA00022456"/>
    </source>
</evidence>
<protein>
    <recommendedName>
        <fullName evidence="6">3-hydroxyisobutyrate dehydrogenase</fullName>
        <shortName evidence="6">HIBADH</shortName>
        <ecNumber evidence="6">1.1.1.31</ecNumber>
    </recommendedName>
</protein>
<dbReference type="InterPro" id="IPR036291">
    <property type="entry name" value="NAD(P)-bd_dom_sf"/>
</dbReference>
<feature type="domain" description="6-phosphogluconate dehydrogenase NADP-binding" evidence="7">
    <location>
        <begin position="2"/>
        <end position="153"/>
    </location>
</feature>
<dbReference type="GO" id="GO:0006574">
    <property type="term" value="P:L-valine catabolic process"/>
    <property type="evidence" value="ECO:0007669"/>
    <property type="project" value="UniProtKB-UniPathway"/>
</dbReference>
<comment type="caution">
    <text evidence="9">The sequence shown here is derived from an EMBL/GenBank/DDBJ whole genome shotgun (WGS) entry which is preliminary data.</text>
</comment>
<accession>A0A6L5Z0A7</accession>
<evidence type="ECO:0000256" key="1">
    <source>
        <dbReference type="ARBA" id="ARBA00009080"/>
    </source>
</evidence>
<dbReference type="SUPFAM" id="SSF51735">
    <property type="entry name" value="NAD(P)-binding Rossmann-fold domains"/>
    <property type="match status" value="1"/>
</dbReference>
<comment type="similarity">
    <text evidence="1 6">Belongs to the HIBADH-related family.</text>
</comment>
<feature type="domain" description="3-hydroxyisobutyrate dehydrogenase-like NAD-binding" evidence="8">
    <location>
        <begin position="156"/>
        <end position="282"/>
    </location>
</feature>
<dbReference type="RefSeq" id="WP_154446469.1">
    <property type="nucleotide sequence ID" value="NZ_WIND01000006.1"/>
</dbReference>
<dbReference type="InterPro" id="IPR008927">
    <property type="entry name" value="6-PGluconate_DH-like_C_sf"/>
</dbReference>
<dbReference type="AlphaFoldDB" id="A0A6L5Z0A7"/>
<keyword evidence="10" id="KW-1185">Reference proteome</keyword>
<dbReference type="SUPFAM" id="SSF48179">
    <property type="entry name" value="6-phosphogluconate dehydrogenase C-terminal domain-like"/>
    <property type="match status" value="1"/>
</dbReference>
<reference evidence="9 10" key="1">
    <citation type="submission" date="2019-10" db="EMBL/GenBank/DDBJ databases">
        <title>Cognatihalovulum marinum gen. nov. sp. nov., a new member of the family Rhodobacteraceae isolated from deep seawater of the Northwest Indian Ocean.</title>
        <authorList>
            <person name="Ruan C."/>
            <person name="Wang J."/>
            <person name="Zheng X."/>
            <person name="Song L."/>
            <person name="Zhu Y."/>
            <person name="Huang Y."/>
            <person name="Lu Z."/>
            <person name="Du W."/>
            <person name="Huang L."/>
            <person name="Dai X."/>
        </authorList>
    </citation>
    <scope>NUCLEOTIDE SEQUENCE [LARGE SCALE GENOMIC DNA]</scope>
    <source>
        <strain evidence="9 10">2CG4</strain>
    </source>
</reference>